<name>A0A841AD65_9MICO</name>
<organism evidence="3 4">
    <name type="scientific">Brachybacterium aquaticum</name>
    <dbReference type="NCBI Taxonomy" id="1432564"/>
    <lineage>
        <taxon>Bacteria</taxon>
        <taxon>Bacillati</taxon>
        <taxon>Actinomycetota</taxon>
        <taxon>Actinomycetes</taxon>
        <taxon>Micrococcales</taxon>
        <taxon>Dermabacteraceae</taxon>
        <taxon>Brachybacterium</taxon>
    </lineage>
</organism>
<dbReference type="EC" id="3.1.5.1" evidence="3"/>
<evidence type="ECO:0000256" key="1">
    <source>
        <dbReference type="ARBA" id="ARBA00022801"/>
    </source>
</evidence>
<dbReference type="EMBL" id="JACHLZ010000001">
    <property type="protein sequence ID" value="MBB5831028.1"/>
    <property type="molecule type" value="Genomic_DNA"/>
</dbReference>
<dbReference type="SMART" id="SM00471">
    <property type="entry name" value="HDc"/>
    <property type="match status" value="1"/>
</dbReference>
<dbReference type="SUPFAM" id="SSF109604">
    <property type="entry name" value="HD-domain/PDEase-like"/>
    <property type="match status" value="1"/>
</dbReference>
<dbReference type="AlphaFoldDB" id="A0A841AD65"/>
<evidence type="ECO:0000313" key="3">
    <source>
        <dbReference type="EMBL" id="MBB5831028.1"/>
    </source>
</evidence>
<reference evidence="3 4" key="1">
    <citation type="submission" date="2020-08" db="EMBL/GenBank/DDBJ databases">
        <title>Sequencing the genomes of 1000 actinobacteria strains.</title>
        <authorList>
            <person name="Klenk H.-P."/>
        </authorList>
    </citation>
    <scope>NUCLEOTIDE SEQUENCE [LARGE SCALE GENOMIC DNA]</scope>
    <source>
        <strain evidence="3 4">DSM 28796</strain>
    </source>
</reference>
<feature type="domain" description="HD" evidence="2">
    <location>
        <begin position="16"/>
        <end position="225"/>
    </location>
</feature>
<proteinExistence type="predicted"/>
<evidence type="ECO:0000313" key="4">
    <source>
        <dbReference type="Proteomes" id="UP000588158"/>
    </source>
</evidence>
<dbReference type="InterPro" id="IPR006261">
    <property type="entry name" value="dGTPase"/>
</dbReference>
<dbReference type="CDD" id="cd00077">
    <property type="entry name" value="HDc"/>
    <property type="match status" value="1"/>
</dbReference>
<keyword evidence="4" id="KW-1185">Reference proteome</keyword>
<dbReference type="NCBIfam" id="TIGR01353">
    <property type="entry name" value="dGTP_triPase"/>
    <property type="match status" value="1"/>
</dbReference>
<dbReference type="Pfam" id="PF01966">
    <property type="entry name" value="HD"/>
    <property type="match status" value="1"/>
</dbReference>
<dbReference type="InterPro" id="IPR006674">
    <property type="entry name" value="HD_domain"/>
</dbReference>
<dbReference type="Gene3D" id="1.10.3210.10">
    <property type="entry name" value="Hypothetical protein af1432"/>
    <property type="match status" value="1"/>
</dbReference>
<keyword evidence="1 3" id="KW-0378">Hydrolase</keyword>
<dbReference type="PROSITE" id="PS51831">
    <property type="entry name" value="HD"/>
    <property type="match status" value="1"/>
</dbReference>
<dbReference type="GO" id="GO:0008832">
    <property type="term" value="F:dGTPase activity"/>
    <property type="evidence" value="ECO:0007669"/>
    <property type="project" value="UniProtKB-EC"/>
</dbReference>
<dbReference type="InterPro" id="IPR003607">
    <property type="entry name" value="HD/PDEase_dom"/>
</dbReference>
<evidence type="ECO:0000259" key="2">
    <source>
        <dbReference type="PROSITE" id="PS51831"/>
    </source>
</evidence>
<comment type="caution">
    <text evidence="3">The sequence shown here is derived from an EMBL/GenBank/DDBJ whole genome shotgun (WGS) entry which is preliminary data.</text>
</comment>
<dbReference type="Proteomes" id="UP000588158">
    <property type="component" value="Unassembled WGS sequence"/>
</dbReference>
<protein>
    <submittedName>
        <fullName evidence="3">dGTPase</fullName>
        <ecNumber evidence="3">3.1.5.1</ecNumber>
    </submittedName>
</protein>
<accession>A0A841AD65</accession>
<sequence>MTQVVPPEEEFHYHDRLSHSIKVAQVSATLARMLVYRANEGGRECFAEINLEEWVDPDHCYAAGLAHDIGHPPFGHAGEAALQQILELMGEKDEQFWDLDSQAAIELTNSDSSRLAERSFEGNAQSTRVVSKLSFRGDGLNAGLNLTLRTMAAIAKYPWAKGGHPVGQNKLAQKWSFYPEEVGILDKLVRAGFVQPVTDKNGAVIRVHRWVEAEIMDWADDISYAVHDLDDFYRARLIPLGQILLEIQRTRPTINWFESSFDFGHDADIGEALQYISAKLKSFQERSQASFNDPAQTPGRAGGRMEEFNAAFEQIRSLAQEFTRSSDFSGTHEAHADLRRFSSAVIKYLSEAASLGFDAETQRVQLRLDPTAVLVAEFFKAINSYFVIESINLAAMQYGQQFNLYSLFSGLHDLTAEWMEKQAENKKSNRLPARLRSYLTTQAAPGQATIPVAENPTSTEDVADAPGEDLIAIAVLDYITSLRDAQAAHLAAQLRGARETPTVAGNWLNT</sequence>
<gene>
    <name evidence="3" type="ORF">HNR70_000841</name>
</gene>